<dbReference type="KEGG" id="tim:GMBLW1_38280"/>
<gene>
    <name evidence="1" type="ORF">GMBLW1_38280</name>
</gene>
<dbReference type="AlphaFoldDB" id="A0A6C2YX21"/>
<reference evidence="1" key="1">
    <citation type="submission" date="2019-04" db="EMBL/GenBank/DDBJ databases">
        <authorList>
            <consortium name="Science for Life Laboratories"/>
        </authorList>
    </citation>
    <scope>NUCLEOTIDE SEQUENCE</scope>
    <source>
        <strain evidence="1">MBLW1</strain>
    </source>
</reference>
<protein>
    <submittedName>
        <fullName evidence="1">Uncharacterized protein</fullName>
    </submittedName>
</protein>
<dbReference type="RefSeq" id="WP_162660448.1">
    <property type="nucleotide sequence ID" value="NZ_LR593887.1"/>
</dbReference>
<organism evidence="1">
    <name type="scientific">Tuwongella immobilis</name>
    <dbReference type="NCBI Taxonomy" id="692036"/>
    <lineage>
        <taxon>Bacteria</taxon>
        <taxon>Pseudomonadati</taxon>
        <taxon>Planctomycetota</taxon>
        <taxon>Planctomycetia</taxon>
        <taxon>Gemmatales</taxon>
        <taxon>Gemmataceae</taxon>
        <taxon>Tuwongella</taxon>
    </lineage>
</organism>
<dbReference type="EMBL" id="LR593887">
    <property type="protein sequence ID" value="VTS08086.1"/>
    <property type="molecule type" value="Genomic_DNA"/>
</dbReference>
<sequence>MSRGVQLVLVCEDSQQEAFVRRFLKLAGWNMRSIRVEKAPPGVGAAEQFVRDRYPIELEAFRANRHRVTRGLIVITDGDRFGRIERKRMLEESCERRGISPRQADEPVVLCIPTWNIESWIAYLHGEDVDESRGDYPRLERARDCHPMVEPLFEMCQQQALRLPAPESLLDACQEYHRLDHC</sequence>
<keyword evidence="2" id="KW-1185">Reference proteome</keyword>
<dbReference type="InParanoid" id="A0A6C2YX21"/>
<accession>A0A6C2YX21</accession>
<dbReference type="EMBL" id="LR586016">
    <property type="protein sequence ID" value="VIP05365.1"/>
    <property type="molecule type" value="Genomic_DNA"/>
</dbReference>
<name>A0A6C2YX21_9BACT</name>
<evidence type="ECO:0000313" key="2">
    <source>
        <dbReference type="Proteomes" id="UP000464378"/>
    </source>
</evidence>
<dbReference type="Proteomes" id="UP000464378">
    <property type="component" value="Chromosome"/>
</dbReference>
<proteinExistence type="predicted"/>
<evidence type="ECO:0000313" key="1">
    <source>
        <dbReference type="EMBL" id="VIP05365.1"/>
    </source>
</evidence>